<protein>
    <submittedName>
        <fullName evidence="8">Dehydrogenase/reductase SDR family protein 7-like</fullName>
    </submittedName>
</protein>
<dbReference type="Gene3D" id="3.40.50.720">
    <property type="entry name" value="NAD(P)-binding Rossmann-like Domain"/>
    <property type="match status" value="1"/>
</dbReference>
<keyword evidence="5" id="KW-0812">Transmembrane</keyword>
<dbReference type="NCBIfam" id="NF004825">
    <property type="entry name" value="PRK06181.1"/>
    <property type="match status" value="1"/>
</dbReference>
<gene>
    <name evidence="8" type="primary">LOC115879624</name>
</gene>
<dbReference type="RefSeq" id="XP_030752381.1">
    <property type="nucleotide sequence ID" value="XM_030896521.1"/>
</dbReference>
<keyword evidence="5" id="KW-1133">Transmembrane helix</keyword>
<dbReference type="PROSITE" id="PS00061">
    <property type="entry name" value="ADH_SHORT"/>
    <property type="match status" value="1"/>
</dbReference>
<keyword evidence="5" id="KW-0472">Membrane</keyword>
<dbReference type="PRINTS" id="PR00081">
    <property type="entry name" value="GDHRDH"/>
</dbReference>
<dbReference type="InParanoid" id="A0A6J2XMU4"/>
<dbReference type="InterPro" id="IPR057326">
    <property type="entry name" value="KR_dom"/>
</dbReference>
<dbReference type="GeneID" id="115879624"/>
<keyword evidence="2" id="KW-0560">Oxidoreductase</keyword>
<dbReference type="SUPFAM" id="SSF51735">
    <property type="entry name" value="NAD(P)-binding Rossmann-fold domains"/>
    <property type="match status" value="1"/>
</dbReference>
<evidence type="ECO:0000313" key="8">
    <source>
        <dbReference type="RefSeq" id="XP_030752381.1"/>
    </source>
</evidence>
<dbReference type="InterPro" id="IPR020904">
    <property type="entry name" value="Sc_DH/Rdtase_CS"/>
</dbReference>
<proteinExistence type="inferred from homology"/>
<dbReference type="AlphaFoldDB" id="A0A6J2XMU4"/>
<dbReference type="Pfam" id="PF00106">
    <property type="entry name" value="adh_short"/>
    <property type="match status" value="1"/>
</dbReference>
<comment type="function">
    <text evidence="3">Putative oxidoreductase.</text>
</comment>
<comment type="similarity">
    <text evidence="1 4">Belongs to the short-chain dehydrogenases/reductases (SDR) family.</text>
</comment>
<dbReference type="InterPro" id="IPR002347">
    <property type="entry name" value="SDR_fam"/>
</dbReference>
<reference evidence="8" key="1">
    <citation type="submission" date="2025-08" db="UniProtKB">
        <authorList>
            <consortium name="RefSeq"/>
        </authorList>
    </citation>
    <scope>IDENTIFICATION</scope>
    <source>
        <tissue evidence="8">Gonads</tissue>
    </source>
</reference>
<feature type="domain" description="Ketoreductase" evidence="6">
    <location>
        <begin position="46"/>
        <end position="235"/>
    </location>
</feature>
<keyword evidence="7" id="KW-1185">Reference proteome</keyword>
<accession>A0A6J2XMU4</accession>
<sequence>MNALRDILSNFSIFAPLSLAVTIPWIVFKILGRTWLKKSYNTLNGKVIVITGASSGLGEALAHEFYRYGAQVVLCARRRQELERVRSDLLHTHCKDTTHPPIIIPLNLNNFDQLKECVEKILTITSRIDILINCGGISHRGTVCDTTLDVYQRIMSVNYIGTLALTKAVLSDMVRKKSGHIVFISSVQGLVALPERSAYSASKHALQAFADSLRAEIASKDISVTVISPGYIKTSLSLNALTSNGDPHGIMDVTTESGYSPEYAAKKIVTAVVQKKKEIILSSLLPRLAVFIRKYLPFLYFYIMNKRAQKKTNLTS</sequence>
<evidence type="ECO:0000313" key="7">
    <source>
        <dbReference type="Proteomes" id="UP000504635"/>
    </source>
</evidence>
<dbReference type="PRINTS" id="PR00080">
    <property type="entry name" value="SDRFAMILY"/>
</dbReference>
<dbReference type="Proteomes" id="UP000504635">
    <property type="component" value="Unplaced"/>
</dbReference>
<dbReference type="GO" id="GO:0006629">
    <property type="term" value="P:lipid metabolic process"/>
    <property type="evidence" value="ECO:0007669"/>
    <property type="project" value="UniProtKB-ARBA"/>
</dbReference>
<dbReference type="InterPro" id="IPR036291">
    <property type="entry name" value="NAD(P)-bd_dom_sf"/>
</dbReference>
<evidence type="ECO:0000259" key="6">
    <source>
        <dbReference type="SMART" id="SM00822"/>
    </source>
</evidence>
<evidence type="ECO:0000256" key="1">
    <source>
        <dbReference type="ARBA" id="ARBA00006484"/>
    </source>
</evidence>
<name>A0A6J2XMU4_SITOR</name>
<evidence type="ECO:0000256" key="4">
    <source>
        <dbReference type="RuleBase" id="RU000363"/>
    </source>
</evidence>
<dbReference type="OrthoDB" id="5307821at2759"/>
<dbReference type="SMART" id="SM00822">
    <property type="entry name" value="PKS_KR"/>
    <property type="match status" value="1"/>
</dbReference>
<evidence type="ECO:0000256" key="2">
    <source>
        <dbReference type="ARBA" id="ARBA00023002"/>
    </source>
</evidence>
<dbReference type="GO" id="GO:0016491">
    <property type="term" value="F:oxidoreductase activity"/>
    <property type="evidence" value="ECO:0007669"/>
    <property type="project" value="UniProtKB-KW"/>
</dbReference>
<dbReference type="PANTHER" id="PTHR44196:SF1">
    <property type="entry name" value="DEHYDROGENASE_REDUCTASE SDR FAMILY MEMBER 7B"/>
    <property type="match status" value="1"/>
</dbReference>
<evidence type="ECO:0000256" key="3">
    <source>
        <dbReference type="ARBA" id="ARBA00037096"/>
    </source>
</evidence>
<evidence type="ECO:0000256" key="5">
    <source>
        <dbReference type="SAM" id="Phobius"/>
    </source>
</evidence>
<dbReference type="GO" id="GO:0016020">
    <property type="term" value="C:membrane"/>
    <property type="evidence" value="ECO:0007669"/>
    <property type="project" value="TreeGrafter"/>
</dbReference>
<feature type="transmembrane region" description="Helical" evidence="5">
    <location>
        <begin position="12"/>
        <end position="31"/>
    </location>
</feature>
<dbReference type="FunCoup" id="A0A6J2XMU4">
    <property type="interactions" value="98"/>
</dbReference>
<organism evidence="7 8">
    <name type="scientific">Sitophilus oryzae</name>
    <name type="common">Rice weevil</name>
    <name type="synonym">Curculio oryzae</name>
    <dbReference type="NCBI Taxonomy" id="7048"/>
    <lineage>
        <taxon>Eukaryota</taxon>
        <taxon>Metazoa</taxon>
        <taxon>Ecdysozoa</taxon>
        <taxon>Arthropoda</taxon>
        <taxon>Hexapoda</taxon>
        <taxon>Insecta</taxon>
        <taxon>Pterygota</taxon>
        <taxon>Neoptera</taxon>
        <taxon>Endopterygota</taxon>
        <taxon>Coleoptera</taxon>
        <taxon>Polyphaga</taxon>
        <taxon>Cucujiformia</taxon>
        <taxon>Curculionidae</taxon>
        <taxon>Dryophthorinae</taxon>
        <taxon>Sitophilus</taxon>
    </lineage>
</organism>
<dbReference type="PANTHER" id="PTHR44196">
    <property type="entry name" value="DEHYDROGENASE/REDUCTASE SDR FAMILY MEMBER 7B"/>
    <property type="match status" value="1"/>
</dbReference>
<dbReference type="KEGG" id="soy:115879624"/>